<accession>A0ABR3V211</accession>
<comment type="caution">
    <text evidence="2">The sequence shown here is derived from an EMBL/GenBank/DDBJ whole genome shotgun (WGS) entry which is preliminary data.</text>
</comment>
<sequence length="454" mass="49858">MAANNQMRQGCLQPGLNGPGPNPHQIISLRKRLVQETSDKAAKIGRVRKDVAIKLDEILPAAEAQVTVYDKLRDEIDTEREDIESKKANPGVGDWAPLAQRILRTGNTTLPRTRPARCGNTVNAPVVDHAVHEAINALCLSHDTSPTIISCRLAMDQVARILQSRWPAIEWPFDHKRRITHQASLSRTATVTDGDTATPDAEAVDTETLERVELGQMALASDPGLGVVYIFYCENRSILVADKRRCRWKGASTPYVEAPPGHQDLVFNIEEAGPGGIWCLQNWAQKMPWITKTQKHHESSPESRGASRRESSPGPRGVCAVNQLPDPLAPYASIPMFSGFQLEFIQALEIGVSHWGLTSLFPGLVAELLKVDLDRLAGLLGSVGSLSTPRDIFQIFHRIKRDVVASVVLGTVAFDTHESRSHGERLRGVSSDGAGIYILMPARQFRPSGHIHPP</sequence>
<feature type="region of interest" description="Disordered" evidence="1">
    <location>
        <begin position="292"/>
        <end position="319"/>
    </location>
</feature>
<organism evidence="2 3">
    <name type="scientific">Humicola insolens</name>
    <name type="common">Soft-rot fungus</name>
    <dbReference type="NCBI Taxonomy" id="85995"/>
    <lineage>
        <taxon>Eukaryota</taxon>
        <taxon>Fungi</taxon>
        <taxon>Dikarya</taxon>
        <taxon>Ascomycota</taxon>
        <taxon>Pezizomycotina</taxon>
        <taxon>Sordariomycetes</taxon>
        <taxon>Sordariomycetidae</taxon>
        <taxon>Sordariales</taxon>
        <taxon>Chaetomiaceae</taxon>
        <taxon>Mycothermus</taxon>
    </lineage>
</organism>
<feature type="compositionally biased region" description="Basic and acidic residues" evidence="1">
    <location>
        <begin position="296"/>
        <end position="311"/>
    </location>
</feature>
<feature type="region of interest" description="Disordered" evidence="1">
    <location>
        <begin position="1"/>
        <end position="20"/>
    </location>
</feature>
<keyword evidence="3" id="KW-1185">Reference proteome</keyword>
<dbReference type="EMBL" id="JAZGSY010000542">
    <property type="protein sequence ID" value="KAL1835761.1"/>
    <property type="molecule type" value="Genomic_DNA"/>
</dbReference>
<proteinExistence type="predicted"/>
<gene>
    <name evidence="2" type="ORF">VTJ49DRAFT_6100</name>
</gene>
<evidence type="ECO:0000313" key="3">
    <source>
        <dbReference type="Proteomes" id="UP001583172"/>
    </source>
</evidence>
<protein>
    <submittedName>
        <fullName evidence="2">Uncharacterized protein</fullName>
    </submittedName>
</protein>
<evidence type="ECO:0000313" key="2">
    <source>
        <dbReference type="EMBL" id="KAL1835761.1"/>
    </source>
</evidence>
<reference evidence="2 3" key="1">
    <citation type="journal article" date="2024" name="Commun. Biol.">
        <title>Comparative genomic analysis of thermophilic fungi reveals convergent evolutionary adaptations and gene losses.</title>
        <authorList>
            <person name="Steindorff A.S."/>
            <person name="Aguilar-Pontes M.V."/>
            <person name="Robinson A.J."/>
            <person name="Andreopoulos B."/>
            <person name="LaButti K."/>
            <person name="Kuo A."/>
            <person name="Mondo S."/>
            <person name="Riley R."/>
            <person name="Otillar R."/>
            <person name="Haridas S."/>
            <person name="Lipzen A."/>
            <person name="Grimwood J."/>
            <person name="Schmutz J."/>
            <person name="Clum A."/>
            <person name="Reid I.D."/>
            <person name="Moisan M.C."/>
            <person name="Butler G."/>
            <person name="Nguyen T.T.M."/>
            <person name="Dewar K."/>
            <person name="Conant G."/>
            <person name="Drula E."/>
            <person name="Henrissat B."/>
            <person name="Hansel C."/>
            <person name="Singer S."/>
            <person name="Hutchinson M.I."/>
            <person name="de Vries R.P."/>
            <person name="Natvig D.O."/>
            <person name="Powell A.J."/>
            <person name="Tsang A."/>
            <person name="Grigoriev I.V."/>
        </authorList>
    </citation>
    <scope>NUCLEOTIDE SEQUENCE [LARGE SCALE GENOMIC DNA]</scope>
    <source>
        <strain evidence="2 3">CBS 620.91</strain>
    </source>
</reference>
<name>A0ABR3V211_HUMIN</name>
<dbReference type="Proteomes" id="UP001583172">
    <property type="component" value="Unassembled WGS sequence"/>
</dbReference>
<evidence type="ECO:0000256" key="1">
    <source>
        <dbReference type="SAM" id="MobiDB-lite"/>
    </source>
</evidence>